<dbReference type="PANTHER" id="PTHR24296">
    <property type="entry name" value="CYTOCHROME P450"/>
    <property type="match status" value="1"/>
</dbReference>
<dbReference type="GO" id="GO:0020037">
    <property type="term" value="F:heme binding"/>
    <property type="evidence" value="ECO:0007669"/>
    <property type="project" value="InterPro"/>
</dbReference>
<reference evidence="9 10" key="2">
    <citation type="journal article" date="2017" name="Genome Biol.">
        <title>New reference genome sequences of hot pepper reveal the massive evolution of plant disease-resistance genes by retroduplication.</title>
        <authorList>
            <person name="Kim S."/>
            <person name="Park J."/>
            <person name="Yeom S.I."/>
            <person name="Kim Y.M."/>
            <person name="Seo E."/>
            <person name="Kim K.T."/>
            <person name="Kim M.S."/>
            <person name="Lee J.M."/>
            <person name="Cheong K."/>
            <person name="Shin H.S."/>
            <person name="Kim S.B."/>
            <person name="Han K."/>
            <person name="Lee J."/>
            <person name="Park M."/>
            <person name="Lee H.A."/>
            <person name="Lee H.Y."/>
            <person name="Lee Y."/>
            <person name="Oh S."/>
            <person name="Lee J.H."/>
            <person name="Choi E."/>
            <person name="Choi E."/>
            <person name="Lee S.E."/>
            <person name="Jeon J."/>
            <person name="Kim H."/>
            <person name="Choi G."/>
            <person name="Song H."/>
            <person name="Lee J."/>
            <person name="Lee S.C."/>
            <person name="Kwon J.K."/>
            <person name="Lee H.Y."/>
            <person name="Koo N."/>
            <person name="Hong Y."/>
            <person name="Kim R.W."/>
            <person name="Kang W.H."/>
            <person name="Huh J.H."/>
            <person name="Kang B.C."/>
            <person name="Yang T.J."/>
            <person name="Lee Y.H."/>
            <person name="Bennetzen J.L."/>
            <person name="Choi D."/>
        </authorList>
    </citation>
    <scope>NUCLEOTIDE SEQUENCE [LARGE SCALE GENOMIC DNA]</scope>
    <source>
        <strain evidence="10">cv. CM334</strain>
    </source>
</reference>
<keyword evidence="8" id="KW-0472">Membrane</keyword>
<evidence type="ECO:0000256" key="5">
    <source>
        <dbReference type="ARBA" id="ARBA00023004"/>
    </source>
</evidence>
<evidence type="ECO:0000256" key="8">
    <source>
        <dbReference type="SAM" id="Phobius"/>
    </source>
</evidence>
<evidence type="ECO:0000256" key="1">
    <source>
        <dbReference type="ARBA" id="ARBA00001971"/>
    </source>
</evidence>
<keyword evidence="4 7" id="KW-0560">Oxidoreductase</keyword>
<dbReference type="SUPFAM" id="SSF48264">
    <property type="entry name" value="Cytochrome P450"/>
    <property type="match status" value="1"/>
</dbReference>
<dbReference type="GO" id="GO:0004497">
    <property type="term" value="F:monooxygenase activity"/>
    <property type="evidence" value="ECO:0007669"/>
    <property type="project" value="UniProtKB-KW"/>
</dbReference>
<keyword evidence="6 7" id="KW-0349">Heme</keyword>
<keyword evidence="8" id="KW-1133">Transmembrane helix</keyword>
<dbReference type="InterPro" id="IPR002401">
    <property type="entry name" value="Cyt_P450_E_grp-I"/>
</dbReference>
<comment type="caution">
    <text evidence="9">The sequence shown here is derived from an EMBL/GenBank/DDBJ whole genome shotgun (WGS) entry which is preliminary data.</text>
</comment>
<accession>A0A2G2Y800</accession>
<evidence type="ECO:0000256" key="3">
    <source>
        <dbReference type="ARBA" id="ARBA00022723"/>
    </source>
</evidence>
<proteinExistence type="inferred from homology"/>
<dbReference type="STRING" id="4072.A0A2G2Y800"/>
<dbReference type="InterPro" id="IPR001128">
    <property type="entry name" value="Cyt_P450"/>
</dbReference>
<evidence type="ECO:0000256" key="7">
    <source>
        <dbReference type="RuleBase" id="RU000461"/>
    </source>
</evidence>
<protein>
    <recommendedName>
        <fullName evidence="11">Alkane hydroxylase MAH1-like</fullName>
    </recommendedName>
</protein>
<evidence type="ECO:0000313" key="10">
    <source>
        <dbReference type="Proteomes" id="UP000222542"/>
    </source>
</evidence>
<evidence type="ECO:0000256" key="4">
    <source>
        <dbReference type="ARBA" id="ARBA00023002"/>
    </source>
</evidence>
<dbReference type="GO" id="GO:0006629">
    <property type="term" value="P:lipid metabolic process"/>
    <property type="evidence" value="ECO:0007669"/>
    <property type="project" value="UniProtKB-ARBA"/>
</dbReference>
<dbReference type="PROSITE" id="PS00086">
    <property type="entry name" value="CYTOCHROME_P450"/>
    <property type="match status" value="1"/>
</dbReference>
<dbReference type="EMBL" id="AYRZ02000012">
    <property type="protein sequence ID" value="PHT65877.1"/>
    <property type="molecule type" value="Genomic_DNA"/>
</dbReference>
<dbReference type="OMA" id="TVNFSPY"/>
<name>A0A2G2Y800_CAPAN</name>
<keyword evidence="7" id="KW-0503">Monooxygenase</keyword>
<keyword evidence="5 6" id="KW-0408">Iron</keyword>
<keyword evidence="3 6" id="KW-0479">Metal-binding</keyword>
<dbReference type="PRINTS" id="PR00463">
    <property type="entry name" value="EP450I"/>
</dbReference>
<keyword evidence="10" id="KW-1185">Reference proteome</keyword>
<dbReference type="Gene3D" id="1.10.630.10">
    <property type="entry name" value="Cytochrome P450"/>
    <property type="match status" value="1"/>
</dbReference>
<evidence type="ECO:0000256" key="2">
    <source>
        <dbReference type="ARBA" id="ARBA00010617"/>
    </source>
</evidence>
<dbReference type="Gramene" id="PHT65877">
    <property type="protein sequence ID" value="PHT65877"/>
    <property type="gene ID" value="T459_30302"/>
</dbReference>
<dbReference type="Proteomes" id="UP000222542">
    <property type="component" value="Unassembled WGS sequence"/>
</dbReference>
<dbReference type="AlphaFoldDB" id="A0A2G2Y800"/>
<sequence length="439" mass="50740">MTFTSLMASIGYFEIFVAIFWFLVLWALGDRSGLPWNWPFLGMFPNLLLHVNRIHERCFEVFTTTSGTFLLKGPWFTNMDILGTVDPANVHYILSANFANFPKGEEFKKIFGVLGDGIFNSALDLWKGQRKLTRTLISHQRLRNCLVKTSWDKIENGLVPVLELVARDNRVVDLQDVFQRLTFDTCQLVTGHWTEAKLTRAWHFLDKVISTYISMKRDEFSNDATKSKEDQEEGCFDLLTSHLLNDGLNFDDKFLRDAILNLMIAGRDTTSSGLTWFIWLVATHPEVEKRIREELVAIISLTSPSPSSSKWRLFNANDFEKAIYLHASLCESLRLYPPVPFQHKTPQEPDILPSGHHVHPKMRVIFSLYAMGRMESIWGNDCLEFKSERWISERGTIRHEPSYKFLAFNAGPRTCLGKDVAFTQMKQWLLQSYIVIKLR</sequence>
<dbReference type="InterPro" id="IPR036396">
    <property type="entry name" value="Cyt_P450_sf"/>
</dbReference>
<feature type="transmembrane region" description="Helical" evidence="8">
    <location>
        <begin position="6"/>
        <end position="28"/>
    </location>
</feature>
<feature type="binding site" description="axial binding residue" evidence="6">
    <location>
        <position position="415"/>
    </location>
    <ligand>
        <name>heme</name>
        <dbReference type="ChEBI" id="CHEBI:30413"/>
    </ligand>
    <ligandPart>
        <name>Fe</name>
        <dbReference type="ChEBI" id="CHEBI:18248"/>
    </ligandPart>
</feature>
<dbReference type="PRINTS" id="PR00385">
    <property type="entry name" value="P450"/>
</dbReference>
<dbReference type="GO" id="GO:0005506">
    <property type="term" value="F:iron ion binding"/>
    <property type="evidence" value="ECO:0007669"/>
    <property type="project" value="InterPro"/>
</dbReference>
<dbReference type="Pfam" id="PF00067">
    <property type="entry name" value="p450"/>
    <property type="match status" value="1"/>
</dbReference>
<keyword evidence="8" id="KW-0812">Transmembrane</keyword>
<reference evidence="9 10" key="1">
    <citation type="journal article" date="2014" name="Nat. Genet.">
        <title>Genome sequence of the hot pepper provides insights into the evolution of pungency in Capsicum species.</title>
        <authorList>
            <person name="Kim S."/>
            <person name="Park M."/>
            <person name="Yeom S.I."/>
            <person name="Kim Y.M."/>
            <person name="Lee J.M."/>
            <person name="Lee H.A."/>
            <person name="Seo E."/>
            <person name="Choi J."/>
            <person name="Cheong K."/>
            <person name="Kim K.T."/>
            <person name="Jung K."/>
            <person name="Lee G.W."/>
            <person name="Oh S.K."/>
            <person name="Bae C."/>
            <person name="Kim S.B."/>
            <person name="Lee H.Y."/>
            <person name="Kim S.Y."/>
            <person name="Kim M.S."/>
            <person name="Kang B.C."/>
            <person name="Jo Y.D."/>
            <person name="Yang H.B."/>
            <person name="Jeong H.J."/>
            <person name="Kang W.H."/>
            <person name="Kwon J.K."/>
            <person name="Shin C."/>
            <person name="Lim J.Y."/>
            <person name="Park J.H."/>
            <person name="Huh J.H."/>
            <person name="Kim J.S."/>
            <person name="Kim B.D."/>
            <person name="Cohen O."/>
            <person name="Paran I."/>
            <person name="Suh M.C."/>
            <person name="Lee S.B."/>
            <person name="Kim Y.K."/>
            <person name="Shin Y."/>
            <person name="Noh S.J."/>
            <person name="Park J."/>
            <person name="Seo Y.S."/>
            <person name="Kwon S.Y."/>
            <person name="Kim H.A."/>
            <person name="Park J.M."/>
            <person name="Kim H.J."/>
            <person name="Choi S.B."/>
            <person name="Bosland P.W."/>
            <person name="Reeves G."/>
            <person name="Jo S.H."/>
            <person name="Lee B.W."/>
            <person name="Cho H.T."/>
            <person name="Choi H.S."/>
            <person name="Lee M.S."/>
            <person name="Yu Y."/>
            <person name="Do Choi Y."/>
            <person name="Park B.S."/>
            <person name="van Deynze A."/>
            <person name="Ashrafi H."/>
            <person name="Hill T."/>
            <person name="Kim W.T."/>
            <person name="Pai H.S."/>
            <person name="Ahn H.K."/>
            <person name="Yeam I."/>
            <person name="Giovannoni J.J."/>
            <person name="Rose J.K."/>
            <person name="Sorensen I."/>
            <person name="Lee S.J."/>
            <person name="Kim R.W."/>
            <person name="Choi I.Y."/>
            <person name="Choi B.S."/>
            <person name="Lim J.S."/>
            <person name="Lee Y.H."/>
            <person name="Choi D."/>
        </authorList>
    </citation>
    <scope>NUCLEOTIDE SEQUENCE [LARGE SCALE GENOMIC DNA]</scope>
    <source>
        <strain evidence="10">cv. CM334</strain>
    </source>
</reference>
<evidence type="ECO:0008006" key="11">
    <source>
        <dbReference type="Google" id="ProtNLM"/>
    </source>
</evidence>
<dbReference type="InterPro" id="IPR017972">
    <property type="entry name" value="Cyt_P450_CS"/>
</dbReference>
<evidence type="ECO:0000313" key="9">
    <source>
        <dbReference type="EMBL" id="PHT65877.1"/>
    </source>
</evidence>
<organism evidence="9 10">
    <name type="scientific">Capsicum annuum</name>
    <name type="common">Capsicum pepper</name>
    <dbReference type="NCBI Taxonomy" id="4072"/>
    <lineage>
        <taxon>Eukaryota</taxon>
        <taxon>Viridiplantae</taxon>
        <taxon>Streptophyta</taxon>
        <taxon>Embryophyta</taxon>
        <taxon>Tracheophyta</taxon>
        <taxon>Spermatophyta</taxon>
        <taxon>Magnoliopsida</taxon>
        <taxon>eudicotyledons</taxon>
        <taxon>Gunneridae</taxon>
        <taxon>Pentapetalae</taxon>
        <taxon>asterids</taxon>
        <taxon>lamiids</taxon>
        <taxon>Solanales</taxon>
        <taxon>Solanaceae</taxon>
        <taxon>Solanoideae</taxon>
        <taxon>Capsiceae</taxon>
        <taxon>Capsicum</taxon>
    </lineage>
</organism>
<gene>
    <name evidence="9" type="ORF">T459_30302</name>
</gene>
<dbReference type="GO" id="GO:0016705">
    <property type="term" value="F:oxidoreductase activity, acting on paired donors, with incorporation or reduction of molecular oxygen"/>
    <property type="evidence" value="ECO:0007669"/>
    <property type="project" value="InterPro"/>
</dbReference>
<comment type="cofactor">
    <cofactor evidence="1 6">
        <name>heme</name>
        <dbReference type="ChEBI" id="CHEBI:30413"/>
    </cofactor>
</comment>
<comment type="similarity">
    <text evidence="2 7">Belongs to the cytochrome P450 family.</text>
</comment>
<evidence type="ECO:0000256" key="6">
    <source>
        <dbReference type="PIRSR" id="PIRSR602401-1"/>
    </source>
</evidence>